<dbReference type="AlphaFoldDB" id="A0A0D5A3A9"/>
<organism evidence="1">
    <name type="scientific">Prochlorococcus marinus str. P0903-H212</name>
    <dbReference type="NCBI Taxonomy" id="1622208"/>
    <lineage>
        <taxon>Bacteria</taxon>
        <taxon>Bacillati</taxon>
        <taxon>Cyanobacteriota</taxon>
        <taxon>Cyanophyceae</taxon>
        <taxon>Synechococcales</taxon>
        <taxon>Prochlorococcaceae</taxon>
        <taxon>Prochlorococcus</taxon>
    </lineage>
</organism>
<protein>
    <submittedName>
        <fullName evidence="1">Uncharacterized protein</fullName>
    </submittedName>
</protein>
<name>A0A0D5A3A9_PROMR</name>
<sequence>MESQEPGNKQVTQKTYTKAKTKIPKGLLKKGMKLLTRVSKLLDIV</sequence>
<accession>A0A0D5A3A9</accession>
<evidence type="ECO:0000313" key="1">
    <source>
        <dbReference type="EMBL" id="AJW31007.1"/>
    </source>
</evidence>
<gene>
    <name evidence="1" type="ORF">FA03_0177</name>
</gene>
<dbReference type="EMBL" id="KJ947871">
    <property type="protein sequence ID" value="AJW31007.1"/>
    <property type="molecule type" value="Genomic_DNA"/>
</dbReference>
<reference evidence="1" key="1">
    <citation type="submission" date="2014-06" db="EMBL/GenBank/DDBJ databases">
        <authorList>
            <person name="Berube P.M."/>
        </authorList>
    </citation>
    <scope>NUCLEOTIDE SEQUENCE</scope>
    <source>
        <strain evidence="1">P0903-H212</strain>
    </source>
</reference>
<proteinExistence type="predicted"/>